<dbReference type="Gene3D" id="2.40.30.170">
    <property type="match status" value="1"/>
</dbReference>
<dbReference type="InterPro" id="IPR050465">
    <property type="entry name" value="UPF0194_transport"/>
</dbReference>
<feature type="transmembrane region" description="Helical" evidence="3">
    <location>
        <begin position="7"/>
        <end position="28"/>
    </location>
</feature>
<dbReference type="AlphaFoldDB" id="A0A7Y8GV97"/>
<accession>A0A7Y8GV97</accession>
<dbReference type="PRINTS" id="PR01490">
    <property type="entry name" value="RTXTOXIND"/>
</dbReference>
<sequence length="369" mass="40488">MNIKKDRFFLTTIVVLLVLAGFATWWFLLRQSPLPEGLIQANGRIEGDHYLVAGKMPGRVAELFAREGDAVQKDQVLLRLDAAQVDARVEQARQAVVALEAQFKAAKTGLAILRKDAPLTVQTAEAGAALTRSQRATALANAAQAERDAARFKRLAESGTVDRHRYEQMELASQVAQNQAIAARQGVTSAEKQLAQARLGLERIRAREDEVAALAAQRDQGKAALAEAQSMRDDLTLKAPAAGVLTTRMVDVGEVIAPGAPMFDIVDLDRLYLKVFIPANEIGKVRLGLPARIYTDAFPDEPLAATVRHIASQAQFTPKEVQTPDERVKLVYAVKLYLDANPQHRATPGLPADAVIRWKEDAPWARPRW</sequence>
<comment type="caution">
    <text evidence="5">The sequence shown here is derived from an EMBL/GenBank/DDBJ whole genome shotgun (WGS) entry which is preliminary data.</text>
</comment>
<comment type="subcellular location">
    <subcellularLocation>
        <location evidence="1">Cell envelope</location>
    </subcellularLocation>
</comment>
<proteinExistence type="predicted"/>
<name>A0A7Y8GV97_9BURK</name>
<keyword evidence="3" id="KW-0472">Membrane</keyword>
<keyword evidence="3" id="KW-0812">Transmembrane</keyword>
<evidence type="ECO:0000313" key="6">
    <source>
        <dbReference type="Proteomes" id="UP000545507"/>
    </source>
</evidence>
<keyword evidence="3" id="KW-1133">Transmembrane helix</keyword>
<protein>
    <submittedName>
        <fullName evidence="5">HlyD family efflux transporter periplasmic adaptor subunit</fullName>
    </submittedName>
</protein>
<organism evidence="5 6">
    <name type="scientific">Hydrogenophaga aromaticivorans</name>
    <dbReference type="NCBI Taxonomy" id="2610898"/>
    <lineage>
        <taxon>Bacteria</taxon>
        <taxon>Pseudomonadati</taxon>
        <taxon>Pseudomonadota</taxon>
        <taxon>Betaproteobacteria</taxon>
        <taxon>Burkholderiales</taxon>
        <taxon>Comamonadaceae</taxon>
        <taxon>Hydrogenophaga</taxon>
    </lineage>
</organism>
<dbReference type="EMBL" id="VYGV01000006">
    <property type="protein sequence ID" value="NWF45116.1"/>
    <property type="molecule type" value="Genomic_DNA"/>
</dbReference>
<evidence type="ECO:0000256" key="3">
    <source>
        <dbReference type="SAM" id="Phobius"/>
    </source>
</evidence>
<dbReference type="SUPFAM" id="SSF51230">
    <property type="entry name" value="Single hybrid motif"/>
    <property type="match status" value="1"/>
</dbReference>
<dbReference type="PANTHER" id="PTHR32347:SF23">
    <property type="entry name" value="BLL5650 PROTEIN"/>
    <property type="match status" value="1"/>
</dbReference>
<dbReference type="Pfam" id="PF25917">
    <property type="entry name" value="BSH_RND"/>
    <property type="match status" value="1"/>
</dbReference>
<dbReference type="Proteomes" id="UP000545507">
    <property type="component" value="Unassembled WGS sequence"/>
</dbReference>
<keyword evidence="2" id="KW-0175">Coiled coil</keyword>
<feature type="domain" description="Multidrug resistance protein MdtA-like barrel-sandwich hybrid" evidence="4">
    <location>
        <begin position="55"/>
        <end position="266"/>
    </location>
</feature>
<dbReference type="Gene3D" id="2.40.50.100">
    <property type="match status" value="2"/>
</dbReference>
<evidence type="ECO:0000313" key="5">
    <source>
        <dbReference type="EMBL" id="NWF45116.1"/>
    </source>
</evidence>
<evidence type="ECO:0000256" key="1">
    <source>
        <dbReference type="ARBA" id="ARBA00004196"/>
    </source>
</evidence>
<dbReference type="InterPro" id="IPR058625">
    <property type="entry name" value="MdtA-like_BSH"/>
</dbReference>
<dbReference type="PANTHER" id="PTHR32347">
    <property type="entry name" value="EFFLUX SYSTEM COMPONENT YKNX-RELATED"/>
    <property type="match status" value="1"/>
</dbReference>
<keyword evidence="6" id="KW-1185">Reference proteome</keyword>
<evidence type="ECO:0000259" key="4">
    <source>
        <dbReference type="Pfam" id="PF25917"/>
    </source>
</evidence>
<dbReference type="GO" id="GO:0030313">
    <property type="term" value="C:cell envelope"/>
    <property type="evidence" value="ECO:0007669"/>
    <property type="project" value="UniProtKB-SubCell"/>
</dbReference>
<evidence type="ECO:0000256" key="2">
    <source>
        <dbReference type="ARBA" id="ARBA00023054"/>
    </source>
</evidence>
<reference evidence="5 6" key="1">
    <citation type="submission" date="2019-09" db="EMBL/GenBank/DDBJ databases">
        <title>Hydrogenophaga aromatica sp. nov., isolated from a para-xylene-degrading enrichment culture.</title>
        <authorList>
            <person name="Tancsics A."/>
            <person name="Banerjee S."/>
        </authorList>
    </citation>
    <scope>NUCLEOTIDE SEQUENCE [LARGE SCALE GENOMIC DNA]</scope>
    <source>
        <strain evidence="5 6">D2P1</strain>
    </source>
</reference>
<dbReference type="SUPFAM" id="SSF111369">
    <property type="entry name" value="HlyD-like secretion proteins"/>
    <property type="match status" value="1"/>
</dbReference>
<dbReference type="InterPro" id="IPR011053">
    <property type="entry name" value="Single_hybrid_motif"/>
</dbReference>
<gene>
    <name evidence="5" type="ORF">F3K02_07600</name>
</gene>